<dbReference type="Proteomes" id="UP000297986">
    <property type="component" value="Unassembled WGS sequence"/>
</dbReference>
<keyword evidence="1" id="KW-0175">Coiled coil</keyword>
<evidence type="ECO:0000256" key="1">
    <source>
        <dbReference type="SAM" id="Coils"/>
    </source>
</evidence>
<dbReference type="EMBL" id="SRRP01000001">
    <property type="protein sequence ID" value="TGN91892.1"/>
    <property type="molecule type" value="Genomic_DNA"/>
</dbReference>
<feature type="coiled-coil region" evidence="1">
    <location>
        <begin position="200"/>
        <end position="227"/>
    </location>
</feature>
<sequence length="361" mass="40053">MKTKLKKITIALASLLTLVSGFPSVSADTNVQKVIDESYVQPDYVLGYSLDALQVEQTLGLLNYDSEKDKKEWKTMTPSVYSSIMNVANDDSLELYSSVKIQKLGNKETLEVNIVTPQNITKVSADMYRNAAITLGVEHAKITVASPVQVTGESALAGIYYSLEKSGAKVPQENKELAQEELTTLAKINEENAGKDNYHADKLNVALTDIKAAIANAKNKNQDLTKEDVQKIVEETLKNYQLDGAMTNNQITLIVNFGVKLSKSKVINSKNFTKTLTDLKDNIIEKAGDTFDNINLNFDANGLLKDSGNFFTNLWDGIVSFFRNLWTPFSDFFTNLFHTIIDFLLGLIQAIINFFKSFIAG</sequence>
<feature type="chain" id="PRO_5021440453" evidence="2">
    <location>
        <begin position="28"/>
        <end position="361"/>
    </location>
</feature>
<comment type="caution">
    <text evidence="3">The sequence shown here is derived from an EMBL/GenBank/DDBJ whole genome shotgun (WGS) entry which is preliminary data.</text>
</comment>
<dbReference type="Pfam" id="PF06207">
    <property type="entry name" value="DUF1002"/>
    <property type="match status" value="1"/>
</dbReference>
<name>A0A4Z1DTE5_9STRE</name>
<organism evidence="3 4">
    <name type="scientific">Streptococcus rubneri</name>
    <dbReference type="NCBI Taxonomy" id="1234680"/>
    <lineage>
        <taxon>Bacteria</taxon>
        <taxon>Bacillati</taxon>
        <taxon>Bacillota</taxon>
        <taxon>Bacilli</taxon>
        <taxon>Lactobacillales</taxon>
        <taxon>Streptococcaceae</taxon>
        <taxon>Streptococcus</taxon>
    </lineage>
</organism>
<dbReference type="AlphaFoldDB" id="A0A4Z1DTE5"/>
<feature type="signal peptide" evidence="2">
    <location>
        <begin position="1"/>
        <end position="27"/>
    </location>
</feature>
<keyword evidence="2" id="KW-0732">Signal</keyword>
<reference evidence="3 4" key="1">
    <citation type="submission" date="2019-04" db="EMBL/GenBank/DDBJ databases">
        <title>Genome sequencing of Streptococcus rubneri DSM 26920(T).</title>
        <authorList>
            <person name="Kook J.-K."/>
            <person name="Park S.-N."/>
            <person name="Lim Y.K."/>
        </authorList>
    </citation>
    <scope>NUCLEOTIDE SEQUENCE [LARGE SCALE GENOMIC DNA]</scope>
    <source>
        <strain evidence="3 4">DSM 26920</strain>
    </source>
</reference>
<dbReference type="OrthoDB" id="9810153at2"/>
<gene>
    <name evidence="3" type="ORF">E5S68_02780</name>
</gene>
<accession>A0A4Z1DTE5</accession>
<dbReference type="InterPro" id="IPR009343">
    <property type="entry name" value="DUF1002"/>
</dbReference>
<evidence type="ECO:0000313" key="3">
    <source>
        <dbReference type="EMBL" id="TGN91892.1"/>
    </source>
</evidence>
<keyword evidence="4" id="KW-1185">Reference proteome</keyword>
<evidence type="ECO:0000313" key="4">
    <source>
        <dbReference type="Proteomes" id="UP000297986"/>
    </source>
</evidence>
<protein>
    <submittedName>
        <fullName evidence="3">DUF1002 domain-containing protein</fullName>
    </submittedName>
</protein>
<evidence type="ECO:0000256" key="2">
    <source>
        <dbReference type="SAM" id="SignalP"/>
    </source>
</evidence>
<proteinExistence type="predicted"/>